<dbReference type="AlphaFoldDB" id="A0A813DDH9"/>
<dbReference type="GO" id="GO:0016020">
    <property type="term" value="C:membrane"/>
    <property type="evidence" value="ECO:0007669"/>
    <property type="project" value="UniProtKB-SubCell"/>
</dbReference>
<dbReference type="OrthoDB" id="443688at2759"/>
<organism evidence="7 8">
    <name type="scientific">Polarella glacialis</name>
    <name type="common">Dinoflagellate</name>
    <dbReference type="NCBI Taxonomy" id="89957"/>
    <lineage>
        <taxon>Eukaryota</taxon>
        <taxon>Sar</taxon>
        <taxon>Alveolata</taxon>
        <taxon>Dinophyceae</taxon>
        <taxon>Suessiales</taxon>
        <taxon>Suessiaceae</taxon>
        <taxon>Polarella</taxon>
    </lineage>
</organism>
<reference evidence="7" key="1">
    <citation type="submission" date="2021-02" db="EMBL/GenBank/DDBJ databases">
        <authorList>
            <person name="Dougan E. K."/>
            <person name="Rhodes N."/>
            <person name="Thang M."/>
            <person name="Chan C."/>
        </authorList>
    </citation>
    <scope>NUCLEOTIDE SEQUENCE</scope>
</reference>
<feature type="transmembrane region" description="Helical" evidence="5">
    <location>
        <begin position="67"/>
        <end position="91"/>
    </location>
</feature>
<keyword evidence="4 5" id="KW-0472">Membrane</keyword>
<dbReference type="Proteomes" id="UP000654075">
    <property type="component" value="Unassembled WGS sequence"/>
</dbReference>
<dbReference type="EMBL" id="CAJNNV010000815">
    <property type="protein sequence ID" value="CAE8583625.1"/>
    <property type="molecule type" value="Genomic_DNA"/>
</dbReference>
<evidence type="ECO:0000256" key="5">
    <source>
        <dbReference type="SAM" id="Phobius"/>
    </source>
</evidence>
<proteinExistence type="predicted"/>
<feature type="transmembrane region" description="Helical" evidence="5">
    <location>
        <begin position="34"/>
        <end position="55"/>
    </location>
</feature>
<evidence type="ECO:0000313" key="7">
    <source>
        <dbReference type="EMBL" id="CAE8583625.1"/>
    </source>
</evidence>
<comment type="subcellular location">
    <subcellularLocation>
        <location evidence="1">Membrane</location>
        <topology evidence="1">Multi-pass membrane protein</topology>
    </subcellularLocation>
</comment>
<evidence type="ECO:0000256" key="4">
    <source>
        <dbReference type="ARBA" id="ARBA00023136"/>
    </source>
</evidence>
<gene>
    <name evidence="7" type="ORF">PGLA1383_LOCUS2582</name>
</gene>
<sequence>ILLIEGTTPCLVGTRMMKESGWTHEPVYKLAVSVFWIFWLVVRIVVLAAGLLLFASDISRGRVPDHVPWGFVVTNGLSIFIIFGLSCAWFVTITRITYRVVTGKLNGKSCE</sequence>
<dbReference type="Pfam" id="PF03798">
    <property type="entry name" value="TRAM_LAG1_CLN8"/>
    <property type="match status" value="1"/>
</dbReference>
<dbReference type="InterPro" id="IPR006634">
    <property type="entry name" value="TLC-dom"/>
</dbReference>
<evidence type="ECO:0000313" key="8">
    <source>
        <dbReference type="Proteomes" id="UP000654075"/>
    </source>
</evidence>
<name>A0A813DDH9_POLGL</name>
<evidence type="ECO:0000256" key="1">
    <source>
        <dbReference type="ARBA" id="ARBA00004141"/>
    </source>
</evidence>
<evidence type="ECO:0000259" key="6">
    <source>
        <dbReference type="Pfam" id="PF03798"/>
    </source>
</evidence>
<evidence type="ECO:0000256" key="3">
    <source>
        <dbReference type="ARBA" id="ARBA00022989"/>
    </source>
</evidence>
<keyword evidence="2 5" id="KW-0812">Transmembrane</keyword>
<protein>
    <recommendedName>
        <fullName evidence="6">TLC domain-containing protein</fullName>
    </recommendedName>
</protein>
<evidence type="ECO:0000256" key="2">
    <source>
        <dbReference type="ARBA" id="ARBA00022692"/>
    </source>
</evidence>
<comment type="caution">
    <text evidence="7">The sequence shown here is derived from an EMBL/GenBank/DDBJ whole genome shotgun (WGS) entry which is preliminary data.</text>
</comment>
<feature type="non-terminal residue" evidence="7">
    <location>
        <position position="111"/>
    </location>
</feature>
<feature type="domain" description="TLC" evidence="6">
    <location>
        <begin position="2"/>
        <end position="95"/>
    </location>
</feature>
<accession>A0A813DDH9</accession>
<keyword evidence="8" id="KW-1185">Reference proteome</keyword>
<keyword evidence="3 5" id="KW-1133">Transmembrane helix</keyword>